<accession>A0A0X3P3F0</accession>
<reference evidence="2" key="1">
    <citation type="submission" date="2016-01" db="EMBL/GenBank/DDBJ databases">
        <title>Reference transcriptome for the parasite Schistocephalus solidus: insights into the molecular evolution of parasitism.</title>
        <authorList>
            <person name="Hebert F.O."/>
            <person name="Grambauer S."/>
            <person name="Barber I."/>
            <person name="Landry C.R."/>
            <person name="Aubin-Horth N."/>
        </authorList>
    </citation>
    <scope>NUCLEOTIDE SEQUENCE</scope>
</reference>
<feature type="region of interest" description="Disordered" evidence="1">
    <location>
        <begin position="1"/>
        <end position="24"/>
    </location>
</feature>
<sequence>SNYLASTGMRLKSPKQLHSYQKKEETEVDKVEDYDIHSSDSGLKRFDEFPKIKKTRRRRFTEKMGKLKAIHCSTRSWTPTAVFQRKQKANRLDFRPDLTIIREKTERCERAFVLNSSVCGKRLFWVALAEEQKEVVTELCWRIEKVKTPSLVIRRRFDDSGVVHQAVS</sequence>
<gene>
    <name evidence="2" type="ORF">TR161682</name>
</gene>
<organism evidence="2">
    <name type="scientific">Schistocephalus solidus</name>
    <name type="common">Tapeworm</name>
    <dbReference type="NCBI Taxonomy" id="70667"/>
    <lineage>
        <taxon>Eukaryota</taxon>
        <taxon>Metazoa</taxon>
        <taxon>Spiralia</taxon>
        <taxon>Lophotrochozoa</taxon>
        <taxon>Platyhelminthes</taxon>
        <taxon>Cestoda</taxon>
        <taxon>Eucestoda</taxon>
        <taxon>Diphyllobothriidea</taxon>
        <taxon>Diphyllobothriidae</taxon>
        <taxon>Schistocephalus</taxon>
    </lineage>
</organism>
<dbReference type="AlphaFoldDB" id="A0A0X3P3F0"/>
<name>A0A0X3P3F0_SCHSO</name>
<evidence type="ECO:0000313" key="2">
    <source>
        <dbReference type="EMBL" id="JAP46494.1"/>
    </source>
</evidence>
<proteinExistence type="predicted"/>
<protein>
    <submittedName>
        <fullName evidence="2">Uncharacterized protein</fullName>
    </submittedName>
</protein>
<evidence type="ECO:0000256" key="1">
    <source>
        <dbReference type="SAM" id="MobiDB-lite"/>
    </source>
</evidence>
<dbReference type="EMBL" id="GEEE01016731">
    <property type="protein sequence ID" value="JAP46494.1"/>
    <property type="molecule type" value="Transcribed_RNA"/>
</dbReference>
<feature type="non-terminal residue" evidence="2">
    <location>
        <position position="1"/>
    </location>
</feature>